<feature type="region of interest" description="Disordered" evidence="1">
    <location>
        <begin position="98"/>
        <end position="154"/>
    </location>
</feature>
<dbReference type="AlphaFoldDB" id="Q4WYS8"/>
<dbReference type="eggNOG" id="ENOG502SXB2">
    <property type="taxonomic scope" value="Eukaryota"/>
</dbReference>
<proteinExistence type="predicted"/>
<dbReference type="KEGG" id="afm:AFUA_3G14120"/>
<reference evidence="2 3" key="1">
    <citation type="journal article" date="2005" name="Nature">
        <title>Genomic sequence of the pathogenic and allergenic filamentous fungus Aspergillus fumigatus.</title>
        <authorList>
            <person name="Nierman W.C."/>
            <person name="Pain A."/>
            <person name="Anderson M.J."/>
            <person name="Wortman J.R."/>
            <person name="Kim H.S."/>
            <person name="Arroyo J."/>
            <person name="Berriman M."/>
            <person name="Abe K."/>
            <person name="Archer D.B."/>
            <person name="Bermejo C."/>
            <person name="Bennett J."/>
            <person name="Bowyer P."/>
            <person name="Chen D."/>
            <person name="Collins M."/>
            <person name="Coulsen R."/>
            <person name="Davies R."/>
            <person name="Dyer P.S."/>
            <person name="Farman M."/>
            <person name="Fedorova N."/>
            <person name="Fedorova N."/>
            <person name="Feldblyum T.V."/>
            <person name="Fischer R."/>
            <person name="Fosker N."/>
            <person name="Fraser A."/>
            <person name="Garcia J.L."/>
            <person name="Garcia M.J."/>
            <person name="Goble A."/>
            <person name="Goldman G.H."/>
            <person name="Gomi K."/>
            <person name="Griffith-Jones S."/>
            <person name="Gwilliam R."/>
            <person name="Haas B."/>
            <person name="Haas H."/>
            <person name="Harris D."/>
            <person name="Horiuchi H."/>
            <person name="Huang J."/>
            <person name="Humphray S."/>
            <person name="Jimenez J."/>
            <person name="Keller N."/>
            <person name="Khouri H."/>
            <person name="Kitamoto K."/>
            <person name="Kobayashi T."/>
            <person name="Konzack S."/>
            <person name="Kulkarni R."/>
            <person name="Kumagai T."/>
            <person name="Lafon A."/>
            <person name="Latge J.P."/>
            <person name="Li W."/>
            <person name="Lord A."/>
            <person name="Lu C."/>
            <person name="Majoros W.H."/>
            <person name="May G.S."/>
            <person name="Miller B.L."/>
            <person name="Mohamoud Y."/>
            <person name="Molina M."/>
            <person name="Monod M."/>
            <person name="Mouyna I."/>
            <person name="Mulligan S."/>
            <person name="Murphy L."/>
            <person name="O'Neil S."/>
            <person name="Paulsen I."/>
            <person name="Penalva M.A."/>
            <person name="Pertea M."/>
            <person name="Price C."/>
            <person name="Pritchard B.L."/>
            <person name="Quail M.A."/>
            <person name="Rabbinowitsch E."/>
            <person name="Rawlins N."/>
            <person name="Rajandream M.A."/>
            <person name="Reichard U."/>
            <person name="Renauld H."/>
            <person name="Robson G.D."/>
            <person name="Rodriguez de Cordoba S."/>
            <person name="Rodriguez-Pena J.M."/>
            <person name="Ronning C.M."/>
            <person name="Rutter S."/>
            <person name="Salzberg S.L."/>
            <person name="Sanchez M."/>
            <person name="Sanchez-Ferrero J.C."/>
            <person name="Saunders D."/>
            <person name="Seeger K."/>
            <person name="Squares R."/>
            <person name="Squares S."/>
            <person name="Takeuchi M."/>
            <person name="Tekaia F."/>
            <person name="Turner G."/>
            <person name="Vazquez de Aldana C.R."/>
            <person name="Weidman J."/>
            <person name="White O."/>
            <person name="Woodward J."/>
            <person name="Yu J.H."/>
            <person name="Fraser C."/>
            <person name="Galagan J.E."/>
            <person name="Asai K."/>
            <person name="Machida M."/>
            <person name="Hall N."/>
            <person name="Barrell B."/>
            <person name="Denning D.W."/>
        </authorList>
    </citation>
    <scope>NUCLEOTIDE SEQUENCE [LARGE SCALE GENOMIC DNA]</scope>
    <source>
        <strain evidence="2 3">Af293</strain>
    </source>
</reference>
<organism evidence="2 3">
    <name type="scientific">Aspergillus fumigatus (strain ATCC MYA-4609 / CBS 101355 / FGSC A1100 / Af293)</name>
    <name type="common">Neosartorya fumigata</name>
    <dbReference type="NCBI Taxonomy" id="330879"/>
    <lineage>
        <taxon>Eukaryota</taxon>
        <taxon>Fungi</taxon>
        <taxon>Dikarya</taxon>
        <taxon>Ascomycota</taxon>
        <taxon>Pezizomycotina</taxon>
        <taxon>Eurotiomycetes</taxon>
        <taxon>Eurotiomycetidae</taxon>
        <taxon>Eurotiales</taxon>
        <taxon>Aspergillaceae</taxon>
        <taxon>Aspergillus</taxon>
        <taxon>Aspergillus subgen. Fumigati</taxon>
    </lineage>
</organism>
<dbReference type="VEuPathDB" id="FungiDB:Afu3g14120"/>
<evidence type="ECO:0000256" key="1">
    <source>
        <dbReference type="SAM" id="MobiDB-lite"/>
    </source>
</evidence>
<dbReference type="OrthoDB" id="4157208at2759"/>
<comment type="caution">
    <text evidence="2">The sequence shown here is derived from an EMBL/GenBank/DDBJ whole genome shotgun (WGS) entry which is preliminary data.</text>
</comment>
<dbReference type="OMA" id="NQTQFGA"/>
<protein>
    <submittedName>
        <fullName evidence="2">Uncharacterized protein</fullName>
    </submittedName>
</protein>
<dbReference type="EMBL" id="AAHF01000002">
    <property type="protein sequence ID" value="EAL92175.1"/>
    <property type="molecule type" value="Genomic_DNA"/>
</dbReference>
<dbReference type="InParanoid" id="Q4WYS8"/>
<name>Q4WYS8_ASPFU</name>
<dbReference type="Proteomes" id="UP000002530">
    <property type="component" value="Unassembled WGS sequence"/>
</dbReference>
<evidence type="ECO:0000313" key="2">
    <source>
        <dbReference type="EMBL" id="EAL92175.1"/>
    </source>
</evidence>
<dbReference type="RefSeq" id="XP_754213.1">
    <property type="nucleotide sequence ID" value="XM_749120.1"/>
</dbReference>
<dbReference type="HOGENOM" id="CLU_122000_0_0_1"/>
<feature type="compositionally biased region" description="Low complexity" evidence="1">
    <location>
        <begin position="106"/>
        <end position="133"/>
    </location>
</feature>
<evidence type="ECO:0000313" key="3">
    <source>
        <dbReference type="Proteomes" id="UP000002530"/>
    </source>
</evidence>
<sequence length="192" mass="20644">MVQSNRNKFAISDKFSIGDGGVISNRRLVQVSYYLKSRDKYIHKAAEAFLEYDTIQQILMDNSARTLHSITHSNTQGSNSSIPSSSVTLGYTPAAMAAQPQTIQPSSASQTQFGASGQQQQTQQKHNQTSSSTESANTAPPPPAADIYPHQVNGSGGPLATAPFLRDFSLVAEAAKRAQMSVVLRDLESVTL</sequence>
<keyword evidence="3" id="KW-1185">Reference proteome</keyword>
<gene>
    <name evidence="2" type="ORF">AFUA_3G14120</name>
</gene>
<dbReference type="GeneID" id="3512116"/>
<accession>Q4WYS8</accession>